<dbReference type="EMBL" id="MNUU01000023">
    <property type="protein sequence ID" value="OIO08070.1"/>
    <property type="molecule type" value="Genomic_DNA"/>
</dbReference>
<protein>
    <recommendedName>
        <fullName evidence="1">GerMN domain-containing protein</fullName>
    </recommendedName>
</protein>
<accession>A0A1J4TC64</accession>
<feature type="domain" description="GerMN" evidence="1">
    <location>
        <begin position="203"/>
        <end position="294"/>
    </location>
</feature>
<organism evidence="2 3">
    <name type="scientific">Candidatus Falkowbacteria bacterium CG1_02_37_44</name>
    <dbReference type="NCBI Taxonomy" id="1805146"/>
    <lineage>
        <taxon>Bacteria</taxon>
        <taxon>Candidatus Falkowiibacteriota</taxon>
    </lineage>
</organism>
<sequence>MEKIAVAIIAFALVLIVLVLIRGDEDTWICHNNQWIKHGQPRAPMPSTPCGESQPVAETDIIVDAPLPNQKTLSPIIIIGKARGTWYFEASFPIRLLDPIGNEITSSHAEAKGEWMTENFVPFKTELIFNVSATTTAELILQNDNPSGLPEYDKQIKIPLILIPDGDNIVVNIYFNNSELDPEFSCSKVFAVKRSILKTPAVARATMEELLKGATASEERNGYITNINQGVKIQKLIIENKIAKIDFNEQLESQMGGSCRVIAIRSQITETLKQFPTVNDVIISINGRTEDILQP</sequence>
<gene>
    <name evidence="2" type="ORF">AUJ27_01350</name>
</gene>
<proteinExistence type="predicted"/>
<evidence type="ECO:0000259" key="1">
    <source>
        <dbReference type="SMART" id="SM00909"/>
    </source>
</evidence>
<dbReference type="Proteomes" id="UP000183192">
    <property type="component" value="Unassembled WGS sequence"/>
</dbReference>
<evidence type="ECO:0000313" key="3">
    <source>
        <dbReference type="Proteomes" id="UP000183192"/>
    </source>
</evidence>
<reference evidence="2 3" key="1">
    <citation type="journal article" date="2016" name="Environ. Microbiol.">
        <title>Genomic resolution of a cold subsurface aquifer community provides metabolic insights for novel microbes adapted to high CO concentrations.</title>
        <authorList>
            <person name="Probst A.J."/>
            <person name="Castelle C.J."/>
            <person name="Singh A."/>
            <person name="Brown C.T."/>
            <person name="Anantharaman K."/>
            <person name="Sharon I."/>
            <person name="Hug L.A."/>
            <person name="Burstein D."/>
            <person name="Emerson J.B."/>
            <person name="Thomas B.C."/>
            <person name="Banfield J.F."/>
        </authorList>
    </citation>
    <scope>NUCLEOTIDE SEQUENCE [LARGE SCALE GENOMIC DNA]</scope>
    <source>
        <strain evidence="2">CG1_02_37_44</strain>
    </source>
</reference>
<name>A0A1J4TC64_9BACT</name>
<dbReference type="SMART" id="SM00909">
    <property type="entry name" value="Germane"/>
    <property type="match status" value="1"/>
</dbReference>
<evidence type="ECO:0000313" key="2">
    <source>
        <dbReference type="EMBL" id="OIO08070.1"/>
    </source>
</evidence>
<dbReference type="InterPro" id="IPR018911">
    <property type="entry name" value="Gmad2_Ig-like_dom"/>
</dbReference>
<dbReference type="Pfam" id="PF10646">
    <property type="entry name" value="Germane"/>
    <property type="match status" value="1"/>
</dbReference>
<dbReference type="AlphaFoldDB" id="A0A1J4TC64"/>
<dbReference type="STRING" id="1805146.AUJ27_01350"/>
<dbReference type="InterPro" id="IPR019606">
    <property type="entry name" value="GerMN"/>
</dbReference>
<dbReference type="Pfam" id="PF10648">
    <property type="entry name" value="Gmad2"/>
    <property type="match status" value="1"/>
</dbReference>
<comment type="caution">
    <text evidence="2">The sequence shown here is derived from an EMBL/GenBank/DDBJ whole genome shotgun (WGS) entry which is preliminary data.</text>
</comment>